<reference evidence="4" key="2">
    <citation type="journal article" date="2017" name="Genome Announc.">
        <title>Twelve Complete Reference Genomes of Clinical Isolates in the Capnocytophaga Genus.</title>
        <authorList>
            <person name="Villarma A."/>
            <person name="Gulvik C.A."/>
            <person name="Rowe L.A."/>
            <person name="Sheth M."/>
            <person name="Juieng P."/>
            <person name="Nicholson A.C."/>
            <person name="Loparev V.N."/>
            <person name="McQuiston J.R."/>
        </authorList>
    </citation>
    <scope>NUCLEOTIDE SEQUENCE</scope>
    <source>
        <strain evidence="5">H3936</strain>
        <strain evidence="4">H5594</strain>
    </source>
</reference>
<organism evidence="6 7">
    <name type="scientific">Capnocytophaga canimorsus</name>
    <dbReference type="NCBI Taxonomy" id="28188"/>
    <lineage>
        <taxon>Bacteria</taxon>
        <taxon>Pseudomonadati</taxon>
        <taxon>Bacteroidota</taxon>
        <taxon>Flavobacteriia</taxon>
        <taxon>Flavobacteriales</taxon>
        <taxon>Flavobacteriaceae</taxon>
        <taxon>Capnocytophaga</taxon>
    </lineage>
</organism>
<evidence type="ECO:0000313" key="7">
    <source>
        <dbReference type="Proteomes" id="UP000044026"/>
    </source>
</evidence>
<keyword evidence="2 6" id="KW-0436">Ligase</keyword>
<evidence type="ECO:0000259" key="3">
    <source>
        <dbReference type="Pfam" id="PF00501"/>
    </source>
</evidence>
<evidence type="ECO:0000313" key="8">
    <source>
        <dbReference type="Proteomes" id="UP000243136"/>
    </source>
</evidence>
<dbReference type="GO" id="GO:0006631">
    <property type="term" value="P:fatty acid metabolic process"/>
    <property type="evidence" value="ECO:0007669"/>
    <property type="project" value="TreeGrafter"/>
</dbReference>
<protein>
    <submittedName>
        <fullName evidence="6">Acyl-CoA synthetase (AMP-forming)/AMP-acid ligase II-like protein</fullName>
        <ecNumber evidence="6">6.2.1.26</ecNumber>
    </submittedName>
    <submittedName>
        <fullName evidence="4">O-succinylbenzoic acid--CoA ligase</fullName>
    </submittedName>
</protein>
<dbReference type="EMBL" id="CP022389">
    <property type="protein sequence ID" value="ATA93199.1"/>
    <property type="molecule type" value="Genomic_DNA"/>
</dbReference>
<dbReference type="GO" id="GO:0008756">
    <property type="term" value="F:o-succinylbenzoate-CoA ligase activity"/>
    <property type="evidence" value="ECO:0007669"/>
    <property type="project" value="UniProtKB-EC"/>
</dbReference>
<reference evidence="8 9" key="3">
    <citation type="submission" date="2017-06" db="EMBL/GenBank/DDBJ databases">
        <title>Capnocytophaga spp. assemblies.</title>
        <authorList>
            <person name="Gulvik C.A."/>
        </authorList>
    </citation>
    <scope>NUCLEOTIDE SEQUENCE [LARGE SCALE GENOMIC DNA]</scope>
    <source>
        <strain evidence="9">H3936</strain>
        <strain evidence="8">H5594</strain>
    </source>
</reference>
<evidence type="ECO:0000313" key="6">
    <source>
        <dbReference type="EMBL" id="CEN33489.1"/>
    </source>
</evidence>
<dbReference type="GO" id="GO:0031956">
    <property type="term" value="F:medium-chain fatty acid-CoA ligase activity"/>
    <property type="evidence" value="ECO:0007669"/>
    <property type="project" value="TreeGrafter"/>
</dbReference>
<dbReference type="GeneID" id="69579772"/>
<feature type="domain" description="AMP-dependent synthetase/ligase" evidence="3">
    <location>
        <begin position="61"/>
        <end position="209"/>
    </location>
</feature>
<dbReference type="Proteomes" id="UP000243753">
    <property type="component" value="Chromosome"/>
</dbReference>
<dbReference type="InterPro" id="IPR042099">
    <property type="entry name" value="ANL_N_sf"/>
</dbReference>
<accession>A0A0B7H4M5</accession>
<dbReference type="RefSeq" id="WP_041998985.1">
    <property type="nucleotide sequence ID" value="NZ_BOQJ01000012.1"/>
</dbReference>
<dbReference type="PANTHER" id="PTHR43201:SF5">
    <property type="entry name" value="MEDIUM-CHAIN ACYL-COA LIGASE ACSF2, MITOCHONDRIAL"/>
    <property type="match status" value="1"/>
</dbReference>
<name>A0A0B7H4M5_9FLAO</name>
<dbReference type="PANTHER" id="PTHR43201">
    <property type="entry name" value="ACYL-COA SYNTHETASE"/>
    <property type="match status" value="1"/>
</dbReference>
<dbReference type="EC" id="6.2.1.26" evidence="6"/>
<dbReference type="Proteomes" id="UP000243136">
    <property type="component" value="Chromosome"/>
</dbReference>
<dbReference type="Proteomes" id="UP000044026">
    <property type="component" value="Unassembled WGS sequence"/>
</dbReference>
<dbReference type="Pfam" id="PF00501">
    <property type="entry name" value="AMP-binding"/>
    <property type="match status" value="1"/>
</dbReference>
<dbReference type="EMBL" id="CP022388">
    <property type="protein sequence ID" value="ATA91099.1"/>
    <property type="molecule type" value="Genomic_DNA"/>
</dbReference>
<gene>
    <name evidence="6" type="ORF">CCAN12_430011</name>
    <name evidence="5" type="ORF">CGC54_01980</name>
    <name evidence="4" type="ORF">CGC56_02295</name>
</gene>
<reference evidence="6 7" key="1">
    <citation type="submission" date="2015-01" db="EMBL/GenBank/DDBJ databases">
        <authorList>
            <person name="Xiang T."/>
            <person name="Song Y."/>
            <person name="Huang L."/>
            <person name="Wang B."/>
            <person name="Wu P."/>
        </authorList>
    </citation>
    <scope>NUCLEOTIDE SEQUENCE [LARGE SCALE GENOMIC DNA]</scope>
    <source>
        <strain evidence="6 7">Cc12</strain>
    </source>
</reference>
<sequence>MREIDFNFVHKDFRINDFPIDRERLLTLARTYFKDGEGYMKSIGAFLLDWLDNRDYIEAVTSGSTGIPKVIRLKKQHMVNSALATGDYLHLAPKNTALFCLPADFIAGKMMLIRSIVLGLHLEIIPPSSMPLALTNKDFDFAAMIPLQASKSIYDLNRIKKLILGGASIDNELEEKLQPLNTRIYASYGMTETISHIAMRKVNHTAIPERTYKALPGVTFSQDEHHCLIINAPYVSDHEIITNDVVQLISTTEFEWLGRHDNVINSGGFKVFPESVERKLSKHIKHPHFIASEPDDELGQKAVLYVEAKAENYPNLTADLHRDKELLKLEVPREIYFVEKFVMTDNHKVKRADTIAKYKK</sequence>
<evidence type="ECO:0000313" key="4">
    <source>
        <dbReference type="EMBL" id="ATA91099.1"/>
    </source>
</evidence>
<proteinExistence type="inferred from homology"/>
<evidence type="ECO:0000256" key="2">
    <source>
        <dbReference type="ARBA" id="ARBA00022598"/>
    </source>
</evidence>
<dbReference type="InterPro" id="IPR045851">
    <property type="entry name" value="AMP-bd_C_sf"/>
</dbReference>
<evidence type="ECO:0000256" key="1">
    <source>
        <dbReference type="ARBA" id="ARBA00006432"/>
    </source>
</evidence>
<dbReference type="EMBL" id="CDOE01000038">
    <property type="protein sequence ID" value="CEN33489.1"/>
    <property type="molecule type" value="Genomic_DNA"/>
</dbReference>
<dbReference type="Gene3D" id="3.40.50.12780">
    <property type="entry name" value="N-terminal domain of ligase-like"/>
    <property type="match status" value="1"/>
</dbReference>
<comment type="similarity">
    <text evidence="1">Belongs to the ATP-dependent AMP-binding enzyme family.</text>
</comment>
<dbReference type="Gene3D" id="3.30.300.30">
    <property type="match status" value="1"/>
</dbReference>
<evidence type="ECO:0000313" key="5">
    <source>
        <dbReference type="EMBL" id="ATA93199.1"/>
    </source>
</evidence>
<evidence type="ECO:0000313" key="9">
    <source>
        <dbReference type="Proteomes" id="UP000243753"/>
    </source>
</evidence>
<dbReference type="InterPro" id="IPR000873">
    <property type="entry name" value="AMP-dep_synth/lig_dom"/>
</dbReference>
<dbReference type="AlphaFoldDB" id="A0A0B7H4M5"/>
<dbReference type="SUPFAM" id="SSF56801">
    <property type="entry name" value="Acetyl-CoA synthetase-like"/>
    <property type="match status" value="1"/>
</dbReference>